<evidence type="ECO:0000256" key="1">
    <source>
        <dbReference type="SAM" id="MobiDB-lite"/>
    </source>
</evidence>
<sequence length="185" mass="20217">MLGPLVRLINCPYWLLLCESGTSGLPSLFSLTFIGVVLIVPFSPRCLEALAPSECQSPCQIVRACATLGGGRAKMLASLGNAASATEDSPGSAVRQRRRDVSKTVNSRRHKGDVDSETDAYVAYLHKLTVRLGKETVPFCPYCREGTCSRGGQRSVIKASGLMRLHQRLMAEQETILKSLFHEYD</sequence>
<evidence type="ECO:0000313" key="3">
    <source>
        <dbReference type="WBParaSite" id="L893_g22820.t1"/>
    </source>
</evidence>
<proteinExistence type="predicted"/>
<dbReference type="AlphaFoldDB" id="A0A1I7Z4P3"/>
<feature type="compositionally biased region" description="Basic residues" evidence="1">
    <location>
        <begin position="95"/>
        <end position="111"/>
    </location>
</feature>
<dbReference type="Proteomes" id="UP000095287">
    <property type="component" value="Unplaced"/>
</dbReference>
<reference evidence="3" key="1">
    <citation type="submission" date="2016-11" db="UniProtKB">
        <authorList>
            <consortium name="WormBaseParasite"/>
        </authorList>
    </citation>
    <scope>IDENTIFICATION</scope>
</reference>
<evidence type="ECO:0000313" key="2">
    <source>
        <dbReference type="Proteomes" id="UP000095287"/>
    </source>
</evidence>
<accession>A0A1I7Z4P3</accession>
<name>A0A1I7Z4P3_9BILA</name>
<keyword evidence="2" id="KW-1185">Reference proteome</keyword>
<dbReference type="WBParaSite" id="L893_g22820.t1">
    <property type="protein sequence ID" value="L893_g22820.t1"/>
    <property type="gene ID" value="L893_g22820"/>
</dbReference>
<organism evidence="2 3">
    <name type="scientific">Steinernema glaseri</name>
    <dbReference type="NCBI Taxonomy" id="37863"/>
    <lineage>
        <taxon>Eukaryota</taxon>
        <taxon>Metazoa</taxon>
        <taxon>Ecdysozoa</taxon>
        <taxon>Nematoda</taxon>
        <taxon>Chromadorea</taxon>
        <taxon>Rhabditida</taxon>
        <taxon>Tylenchina</taxon>
        <taxon>Panagrolaimomorpha</taxon>
        <taxon>Strongyloidoidea</taxon>
        <taxon>Steinernematidae</taxon>
        <taxon>Steinernema</taxon>
    </lineage>
</organism>
<protein>
    <submittedName>
        <fullName evidence="3">Uncharacterized protein</fullName>
    </submittedName>
</protein>
<feature type="region of interest" description="Disordered" evidence="1">
    <location>
        <begin position="85"/>
        <end position="112"/>
    </location>
</feature>